<protein>
    <submittedName>
        <fullName evidence="1">Uncharacterized protein</fullName>
    </submittedName>
</protein>
<keyword evidence="2" id="KW-1185">Reference proteome</keyword>
<evidence type="ECO:0000313" key="1">
    <source>
        <dbReference type="EMBL" id="GCE25963.1"/>
    </source>
</evidence>
<evidence type="ECO:0000313" key="2">
    <source>
        <dbReference type="Proteomes" id="UP000287171"/>
    </source>
</evidence>
<reference evidence="2" key="1">
    <citation type="submission" date="2018-12" db="EMBL/GenBank/DDBJ databases">
        <title>Tengunoibacter tsumagoiensis gen. nov., sp. nov., Dictyobacter kobayashii sp. nov., D. alpinus sp. nov., and D. joshuensis sp. nov. and description of Dictyobacteraceae fam. nov. within the order Ktedonobacterales isolated from Tengu-no-mugimeshi.</title>
        <authorList>
            <person name="Wang C.M."/>
            <person name="Zheng Y."/>
            <person name="Sakai Y."/>
            <person name="Toyoda A."/>
            <person name="Minakuchi Y."/>
            <person name="Abe K."/>
            <person name="Yokota A."/>
            <person name="Yabe S."/>
        </authorList>
    </citation>
    <scope>NUCLEOTIDE SEQUENCE [LARGE SCALE GENOMIC DNA]</scope>
    <source>
        <strain evidence="2">Uno16</strain>
    </source>
</reference>
<sequence>MGQREKQALRTSGGVRSGRFIRGVGATREAGMRLGKRRYMHKSMHACGAYTNYVGCCLINWERLSIAKRSQLIRLEEK</sequence>
<dbReference type="AlphaFoldDB" id="A0A402B3P3"/>
<accession>A0A402B3P3</accession>
<dbReference type="Proteomes" id="UP000287171">
    <property type="component" value="Unassembled WGS sequence"/>
</dbReference>
<organism evidence="1 2">
    <name type="scientific">Dictyobacter alpinus</name>
    <dbReference type="NCBI Taxonomy" id="2014873"/>
    <lineage>
        <taxon>Bacteria</taxon>
        <taxon>Bacillati</taxon>
        <taxon>Chloroflexota</taxon>
        <taxon>Ktedonobacteria</taxon>
        <taxon>Ktedonobacterales</taxon>
        <taxon>Dictyobacteraceae</taxon>
        <taxon>Dictyobacter</taxon>
    </lineage>
</organism>
<proteinExistence type="predicted"/>
<gene>
    <name evidence="1" type="ORF">KDA_14470</name>
</gene>
<comment type="caution">
    <text evidence="1">The sequence shown here is derived from an EMBL/GenBank/DDBJ whole genome shotgun (WGS) entry which is preliminary data.</text>
</comment>
<name>A0A402B3P3_9CHLR</name>
<dbReference type="EMBL" id="BIFT01000001">
    <property type="protein sequence ID" value="GCE25963.1"/>
    <property type="molecule type" value="Genomic_DNA"/>
</dbReference>